<dbReference type="InterPro" id="IPR023296">
    <property type="entry name" value="Glyco_hydro_beta-prop_sf"/>
</dbReference>
<dbReference type="CDD" id="cd08987">
    <property type="entry name" value="GH62"/>
    <property type="match status" value="1"/>
</dbReference>
<comment type="function">
    <text evidence="8">Alpha-L-arabinofuranosidase involved in the hydrolysis of xylan, a major structural heterogeneous polysaccharide found in plant biomass representing the second most abundant polysaccharide in the biosphere, after cellulose.</text>
</comment>
<sequence length="358" mass="39574">MRSFLLAGAAFAASVLARSLPLHEHAALETRQNTGGLPKTFTWSSSGVLVSPKQDSRQIQGIKDPTIIQNNGVYHVFASTAKAEGYNLVYFNFTDFSRANQAPFFYLDQSGIGTGYRAAPQVFYFAPQKLWYLVYQNGNAAYSTNPDISNPRGWTAPQVFYPNGTPKTIQNGLGSTGFWVDMWVICDTALCHLYSSDDNGGLYRSQTPVSQFPRGMNEPVVTLKDNKNDLFEAATVYNIANTNTYLLVVECIGTGNSPGGLRYFRSWTTQSLTSDKWTPLAASQQTPFLGAANTQFPGGRWSQSLSHGELIRTNVDQRLQVRPCEMRYLYQGIDPNASGTYNALPWKLALATQTNSKC</sequence>
<dbReference type="InterPro" id="IPR005193">
    <property type="entry name" value="GH62_arabinosidase"/>
</dbReference>
<dbReference type="PANTHER" id="PTHR40631:SF2">
    <property type="entry name" value="ALPHA-L-ARABINOFURANOSIDASE"/>
    <property type="match status" value="1"/>
</dbReference>
<feature type="chain" id="PRO_5034884363" description="Alpha-L-arabinofuranosidase" evidence="9">
    <location>
        <begin position="18"/>
        <end position="358"/>
    </location>
</feature>
<dbReference type="Pfam" id="PF03664">
    <property type="entry name" value="Glyco_hydro_62"/>
    <property type="match status" value="1"/>
</dbReference>
<keyword evidence="4 8" id="KW-0964">Secreted</keyword>
<evidence type="ECO:0000256" key="7">
    <source>
        <dbReference type="ARBA" id="ARBA00023295"/>
    </source>
</evidence>
<dbReference type="GO" id="GO:0046556">
    <property type="term" value="F:alpha-L-arabinofuranosidase activity"/>
    <property type="evidence" value="ECO:0007669"/>
    <property type="project" value="UniProtKB-UniRule"/>
</dbReference>
<evidence type="ECO:0000256" key="9">
    <source>
        <dbReference type="SAM" id="SignalP"/>
    </source>
</evidence>
<dbReference type="EC" id="3.2.1.55" evidence="8"/>
<accession>A0A8H5ZK95</accession>
<protein>
    <recommendedName>
        <fullName evidence="8">Alpha-L-arabinofuranosidase</fullName>
        <ecNumber evidence="8">3.2.1.55</ecNumber>
    </recommendedName>
</protein>
<dbReference type="GO" id="GO:0046373">
    <property type="term" value="P:L-arabinose metabolic process"/>
    <property type="evidence" value="ECO:0007669"/>
    <property type="project" value="UniProtKB-UniRule"/>
</dbReference>
<gene>
    <name evidence="10" type="ORF">GGP41_005104</name>
</gene>
<feature type="signal peptide" evidence="9">
    <location>
        <begin position="1"/>
        <end position="17"/>
    </location>
</feature>
<dbReference type="PANTHER" id="PTHR40631">
    <property type="entry name" value="ALPHA-L-ARABINOFURANOSIDASE AXHA-2-RELATED"/>
    <property type="match status" value="1"/>
</dbReference>
<keyword evidence="5 8" id="KW-0732">Signal</keyword>
<evidence type="ECO:0000256" key="1">
    <source>
        <dbReference type="ARBA" id="ARBA00001462"/>
    </source>
</evidence>
<evidence type="ECO:0000256" key="5">
    <source>
        <dbReference type="ARBA" id="ARBA00022729"/>
    </source>
</evidence>
<name>A0A8H5ZK95_COCSA</name>
<evidence type="ECO:0000256" key="4">
    <source>
        <dbReference type="ARBA" id="ARBA00022525"/>
    </source>
</evidence>
<comment type="similarity">
    <text evidence="3 8">Belongs to the glycosyl hydrolase 62 family.</text>
</comment>
<comment type="caution">
    <text evidence="10">The sequence shown here is derived from an EMBL/GenBank/DDBJ whole genome shotgun (WGS) entry which is preliminary data.</text>
</comment>
<reference evidence="10" key="1">
    <citation type="submission" date="2019-11" db="EMBL/GenBank/DDBJ databases">
        <title>Bipolaris sorokiniana Genome sequencing.</title>
        <authorList>
            <person name="Wang H."/>
        </authorList>
    </citation>
    <scope>NUCLEOTIDE SEQUENCE</scope>
</reference>
<keyword evidence="7 8" id="KW-0326">Glycosidase</keyword>
<dbReference type="Gene3D" id="2.115.10.20">
    <property type="entry name" value="Glycosyl hydrolase domain, family 43"/>
    <property type="match status" value="1"/>
</dbReference>
<comment type="subcellular location">
    <subcellularLocation>
        <location evidence="2 8">Secreted</location>
    </subcellularLocation>
</comment>
<keyword evidence="6 8" id="KW-0378">Hydrolase</keyword>
<dbReference type="AlphaFoldDB" id="A0A8H5ZK95"/>
<dbReference type="GO" id="GO:0045493">
    <property type="term" value="P:xylan catabolic process"/>
    <property type="evidence" value="ECO:0007669"/>
    <property type="project" value="UniProtKB-UniRule"/>
</dbReference>
<dbReference type="OMA" id="QVDQTMT"/>
<evidence type="ECO:0000256" key="2">
    <source>
        <dbReference type="ARBA" id="ARBA00004613"/>
    </source>
</evidence>
<organism evidence="10 11">
    <name type="scientific">Cochliobolus sativus</name>
    <name type="common">Common root rot and spot blotch fungus</name>
    <name type="synonym">Bipolaris sorokiniana</name>
    <dbReference type="NCBI Taxonomy" id="45130"/>
    <lineage>
        <taxon>Eukaryota</taxon>
        <taxon>Fungi</taxon>
        <taxon>Dikarya</taxon>
        <taxon>Ascomycota</taxon>
        <taxon>Pezizomycotina</taxon>
        <taxon>Dothideomycetes</taxon>
        <taxon>Pleosporomycetidae</taxon>
        <taxon>Pleosporales</taxon>
        <taxon>Pleosporineae</taxon>
        <taxon>Pleosporaceae</taxon>
        <taxon>Bipolaris</taxon>
    </lineage>
</organism>
<proteinExistence type="inferred from homology"/>
<evidence type="ECO:0000256" key="6">
    <source>
        <dbReference type="ARBA" id="ARBA00022801"/>
    </source>
</evidence>
<dbReference type="EMBL" id="WNKQ01000008">
    <property type="protein sequence ID" value="KAF5849650.1"/>
    <property type="molecule type" value="Genomic_DNA"/>
</dbReference>
<dbReference type="Proteomes" id="UP000624244">
    <property type="component" value="Unassembled WGS sequence"/>
</dbReference>
<evidence type="ECO:0000256" key="8">
    <source>
        <dbReference type="RuleBase" id="RU368117"/>
    </source>
</evidence>
<evidence type="ECO:0000256" key="3">
    <source>
        <dbReference type="ARBA" id="ARBA00007396"/>
    </source>
</evidence>
<evidence type="ECO:0000313" key="10">
    <source>
        <dbReference type="EMBL" id="KAF5849650.1"/>
    </source>
</evidence>
<comment type="catalytic activity">
    <reaction evidence="1 8">
        <text>Hydrolysis of terminal non-reducing alpha-L-arabinofuranoside residues in alpha-L-arabinosides.</text>
        <dbReference type="EC" id="3.2.1.55"/>
    </reaction>
</comment>
<dbReference type="SUPFAM" id="SSF75005">
    <property type="entry name" value="Arabinanase/levansucrase/invertase"/>
    <property type="match status" value="1"/>
</dbReference>
<dbReference type="GO" id="GO:0005576">
    <property type="term" value="C:extracellular region"/>
    <property type="evidence" value="ECO:0007669"/>
    <property type="project" value="UniProtKB-SubCell"/>
</dbReference>
<evidence type="ECO:0000313" key="11">
    <source>
        <dbReference type="Proteomes" id="UP000624244"/>
    </source>
</evidence>